<organism evidence="2 3">
    <name type="scientific">Rhodococcus ruber</name>
    <dbReference type="NCBI Taxonomy" id="1830"/>
    <lineage>
        <taxon>Bacteria</taxon>
        <taxon>Bacillati</taxon>
        <taxon>Actinomycetota</taxon>
        <taxon>Actinomycetes</taxon>
        <taxon>Mycobacteriales</taxon>
        <taxon>Nocardiaceae</taxon>
        <taxon>Rhodococcus</taxon>
    </lineage>
</organism>
<reference evidence="2" key="1">
    <citation type="submission" date="2022-12" db="EMBL/GenBank/DDBJ databases">
        <authorList>
            <person name="Krivoruchko A.V."/>
            <person name="Elkin A."/>
        </authorList>
    </citation>
    <scope>NUCLEOTIDE SEQUENCE</scope>
    <source>
        <strain evidence="2">IEGM 1391</strain>
    </source>
</reference>
<evidence type="ECO:0000313" key="2">
    <source>
        <dbReference type="EMBL" id="MCZ4518965.1"/>
    </source>
</evidence>
<proteinExistence type="predicted"/>
<dbReference type="InterPro" id="IPR036513">
    <property type="entry name" value="STAS_dom_sf"/>
</dbReference>
<gene>
    <name evidence="2" type="ORF">O4220_10585</name>
</gene>
<dbReference type="Proteomes" id="UP001081071">
    <property type="component" value="Unassembled WGS sequence"/>
</dbReference>
<feature type="domain" description="STAS" evidence="1">
    <location>
        <begin position="29"/>
        <end position="119"/>
    </location>
</feature>
<name>A0ABT4MEW1_9NOCA</name>
<protein>
    <submittedName>
        <fullName evidence="2">STAS domain-containing protein</fullName>
    </submittedName>
</protein>
<evidence type="ECO:0000259" key="1">
    <source>
        <dbReference type="PROSITE" id="PS50801"/>
    </source>
</evidence>
<dbReference type="InterPro" id="IPR002645">
    <property type="entry name" value="STAS_dom"/>
</dbReference>
<dbReference type="RefSeq" id="WP_269603918.1">
    <property type="nucleotide sequence ID" value="NZ_JAPWIJ010000004.1"/>
</dbReference>
<dbReference type="CDD" id="cd07043">
    <property type="entry name" value="STAS_anti-anti-sigma_factors"/>
    <property type="match status" value="1"/>
</dbReference>
<comment type="caution">
    <text evidence="2">The sequence shown here is derived from an EMBL/GenBank/DDBJ whole genome shotgun (WGS) entry which is preliminary data.</text>
</comment>
<keyword evidence="3" id="KW-1185">Reference proteome</keyword>
<accession>A0ABT4MEW1</accession>
<dbReference type="PROSITE" id="PS50801">
    <property type="entry name" value="STAS"/>
    <property type="match status" value="1"/>
</dbReference>
<evidence type="ECO:0000313" key="3">
    <source>
        <dbReference type="Proteomes" id="UP001081071"/>
    </source>
</evidence>
<dbReference type="Pfam" id="PF01740">
    <property type="entry name" value="STAS"/>
    <property type="match status" value="1"/>
</dbReference>
<sequence length="119" mass="12658">MTVSDFTEVRFTPDRAGQRYSIGIESYSPNLTVVRATGELDMSARADLMDALAGALRADSVVLLDLSAVEFMYSGAASVIVDAAERSRGRLEVFAPTRPARRVLDAVGASSIGAYPSRG</sequence>
<dbReference type="SUPFAM" id="SSF52091">
    <property type="entry name" value="SpoIIaa-like"/>
    <property type="match status" value="1"/>
</dbReference>
<dbReference type="Gene3D" id="3.30.750.24">
    <property type="entry name" value="STAS domain"/>
    <property type="match status" value="1"/>
</dbReference>
<dbReference type="EMBL" id="JAPWIJ010000004">
    <property type="protein sequence ID" value="MCZ4518965.1"/>
    <property type="molecule type" value="Genomic_DNA"/>
</dbReference>